<evidence type="ECO:0000256" key="1">
    <source>
        <dbReference type="ARBA" id="ARBA00023157"/>
    </source>
</evidence>
<feature type="domain" description="C-type lectin" evidence="2">
    <location>
        <begin position="149"/>
        <end position="264"/>
    </location>
</feature>
<sequence length="268" mass="30405">MSWAGLARTNNYPSYWFDHGPSQSCLKLITTSKSWTHARQNCQQLGGDLVKIKDSAMNTFLKNKLSSFTQNWWIGLKKHGNSYRWNDESTNAAYTNIETGTIFDSVAVRDCFVHDRNSGKWFKSSCSATRPSVCQNHYSGYSSCWFNQSTSVSYLKLITASKSWTNARQNCQQLGGDLVKIEDSGMNTFLKNKLSSFTQNWWIGLKKSGNSYRWLNESTNAAYTNIETGTIFDSVAVRDCFVYDRNSGQWFESSCDATRPSLCQSPLT</sequence>
<dbReference type="InterPro" id="IPR001304">
    <property type="entry name" value="C-type_lectin-like"/>
</dbReference>
<dbReference type="AlphaFoldDB" id="A0AAE1DE20"/>
<dbReference type="InterPro" id="IPR016186">
    <property type="entry name" value="C-type_lectin-like/link_sf"/>
</dbReference>
<dbReference type="Proteomes" id="UP001283361">
    <property type="component" value="Unassembled WGS sequence"/>
</dbReference>
<organism evidence="3 4">
    <name type="scientific">Elysia crispata</name>
    <name type="common">lettuce slug</name>
    <dbReference type="NCBI Taxonomy" id="231223"/>
    <lineage>
        <taxon>Eukaryota</taxon>
        <taxon>Metazoa</taxon>
        <taxon>Spiralia</taxon>
        <taxon>Lophotrochozoa</taxon>
        <taxon>Mollusca</taxon>
        <taxon>Gastropoda</taxon>
        <taxon>Heterobranchia</taxon>
        <taxon>Euthyneura</taxon>
        <taxon>Panpulmonata</taxon>
        <taxon>Sacoglossa</taxon>
        <taxon>Placobranchoidea</taxon>
        <taxon>Plakobranchidae</taxon>
        <taxon>Elysia</taxon>
    </lineage>
</organism>
<dbReference type="CDD" id="cd00037">
    <property type="entry name" value="CLECT"/>
    <property type="match status" value="2"/>
</dbReference>
<dbReference type="PANTHER" id="PTHR22991:SF40">
    <property type="entry name" value="PROTEIN CBG13490"/>
    <property type="match status" value="1"/>
</dbReference>
<dbReference type="InterPro" id="IPR050976">
    <property type="entry name" value="Snaclec"/>
</dbReference>
<reference evidence="3" key="1">
    <citation type="journal article" date="2023" name="G3 (Bethesda)">
        <title>A reference genome for the long-term kleptoplast-retaining sea slug Elysia crispata morphotype clarki.</title>
        <authorList>
            <person name="Eastman K.E."/>
            <person name="Pendleton A.L."/>
            <person name="Shaikh M.A."/>
            <person name="Suttiyut T."/>
            <person name="Ogas R."/>
            <person name="Tomko P."/>
            <person name="Gavelis G."/>
            <person name="Widhalm J.R."/>
            <person name="Wisecaver J.H."/>
        </authorList>
    </citation>
    <scope>NUCLEOTIDE SEQUENCE</scope>
    <source>
        <strain evidence="3">ECLA1</strain>
    </source>
</reference>
<dbReference type="EMBL" id="JAWDGP010004222">
    <property type="protein sequence ID" value="KAK3766485.1"/>
    <property type="molecule type" value="Genomic_DNA"/>
</dbReference>
<evidence type="ECO:0000313" key="3">
    <source>
        <dbReference type="EMBL" id="KAK3766485.1"/>
    </source>
</evidence>
<dbReference type="Gene3D" id="3.10.100.10">
    <property type="entry name" value="Mannose-Binding Protein A, subunit A"/>
    <property type="match status" value="2"/>
</dbReference>
<keyword evidence="1" id="KW-1015">Disulfide bond</keyword>
<keyword evidence="4" id="KW-1185">Reference proteome</keyword>
<name>A0AAE1DE20_9GAST</name>
<proteinExistence type="predicted"/>
<protein>
    <recommendedName>
        <fullName evidence="2">C-type lectin domain-containing protein</fullName>
    </recommendedName>
</protein>
<dbReference type="InterPro" id="IPR016187">
    <property type="entry name" value="CTDL_fold"/>
</dbReference>
<dbReference type="SUPFAM" id="SSF56436">
    <property type="entry name" value="C-type lectin-like"/>
    <property type="match status" value="2"/>
</dbReference>
<accession>A0AAE1DE20</accession>
<dbReference type="PROSITE" id="PS50041">
    <property type="entry name" value="C_TYPE_LECTIN_2"/>
    <property type="match status" value="2"/>
</dbReference>
<comment type="caution">
    <text evidence="3">The sequence shown here is derived from an EMBL/GenBank/DDBJ whole genome shotgun (WGS) entry which is preliminary data.</text>
</comment>
<dbReference type="PANTHER" id="PTHR22991">
    <property type="entry name" value="PROTEIN CBG13490"/>
    <property type="match status" value="1"/>
</dbReference>
<evidence type="ECO:0000259" key="2">
    <source>
        <dbReference type="PROSITE" id="PS50041"/>
    </source>
</evidence>
<gene>
    <name evidence="3" type="ORF">RRG08_059303</name>
</gene>
<evidence type="ECO:0000313" key="4">
    <source>
        <dbReference type="Proteomes" id="UP001283361"/>
    </source>
</evidence>
<dbReference type="SMART" id="SM00034">
    <property type="entry name" value="CLECT"/>
    <property type="match status" value="2"/>
</dbReference>
<dbReference type="Pfam" id="PF00059">
    <property type="entry name" value="Lectin_C"/>
    <property type="match status" value="2"/>
</dbReference>
<feature type="domain" description="C-type lectin" evidence="2">
    <location>
        <begin position="21"/>
        <end position="135"/>
    </location>
</feature>